<dbReference type="AlphaFoldDB" id="A0A6A5QEC7"/>
<name>A0A6A5QEC7_AMPQU</name>
<organism evidence="2 3">
    <name type="scientific">Ampelomyces quisqualis</name>
    <name type="common">Powdery mildew agent</name>
    <dbReference type="NCBI Taxonomy" id="50730"/>
    <lineage>
        <taxon>Eukaryota</taxon>
        <taxon>Fungi</taxon>
        <taxon>Dikarya</taxon>
        <taxon>Ascomycota</taxon>
        <taxon>Pezizomycotina</taxon>
        <taxon>Dothideomycetes</taxon>
        <taxon>Pleosporomycetidae</taxon>
        <taxon>Pleosporales</taxon>
        <taxon>Pleosporineae</taxon>
        <taxon>Phaeosphaeriaceae</taxon>
        <taxon>Ampelomyces</taxon>
    </lineage>
</organism>
<gene>
    <name evidence="2" type="ORF">BDU57DRAFT_559289</name>
</gene>
<keyword evidence="3" id="KW-1185">Reference proteome</keyword>
<dbReference type="OrthoDB" id="3798352at2759"/>
<evidence type="ECO:0000256" key="1">
    <source>
        <dbReference type="SAM" id="MobiDB-lite"/>
    </source>
</evidence>
<feature type="region of interest" description="Disordered" evidence="1">
    <location>
        <begin position="218"/>
        <end position="263"/>
    </location>
</feature>
<dbReference type="Proteomes" id="UP000800096">
    <property type="component" value="Unassembled WGS sequence"/>
</dbReference>
<proteinExistence type="predicted"/>
<accession>A0A6A5QEC7</accession>
<feature type="region of interest" description="Disordered" evidence="1">
    <location>
        <begin position="114"/>
        <end position="151"/>
    </location>
</feature>
<evidence type="ECO:0000313" key="3">
    <source>
        <dbReference type="Proteomes" id="UP000800096"/>
    </source>
</evidence>
<sequence>MDAIDLTLSSPEPEPRPRVTLHQQQLPTIKSEARSRSSNGTRAPLDGNTPGFSASNPPLPARQISPQHIAQIIDTSSTNSIRSTLKELCKLSPALSGAVARGLATHSTFARDLIKQQQQRSRASVGASGISDRQSGQVVHERMKQHGEDARKRMKQRLATKHMEIRMNSNRVHSSSTYSNVPAMQAGESQSIPKIKCENPPVMPDSDSDLDQYIPSEFSSGPQVARLTRLPHRNSPKRNAASTSRPLSHAHRPVHTKRSFSDEMESKTCSQCQMLLEEGEEDGLCFYHAGQRLIIDGTSICGQCNKPWSSTSCAIGTHVVKENQR</sequence>
<protein>
    <submittedName>
        <fullName evidence="2">Uncharacterized protein</fullName>
    </submittedName>
</protein>
<feature type="compositionally biased region" description="Basic and acidic residues" evidence="1">
    <location>
        <begin position="139"/>
        <end position="151"/>
    </location>
</feature>
<feature type="region of interest" description="Disordered" evidence="1">
    <location>
        <begin position="1"/>
        <end position="57"/>
    </location>
</feature>
<evidence type="ECO:0000313" key="2">
    <source>
        <dbReference type="EMBL" id="KAF1913166.1"/>
    </source>
</evidence>
<dbReference type="EMBL" id="ML979139">
    <property type="protein sequence ID" value="KAF1913166.1"/>
    <property type="molecule type" value="Genomic_DNA"/>
</dbReference>
<reference evidence="2" key="1">
    <citation type="journal article" date="2020" name="Stud. Mycol.">
        <title>101 Dothideomycetes genomes: a test case for predicting lifestyles and emergence of pathogens.</title>
        <authorList>
            <person name="Haridas S."/>
            <person name="Albert R."/>
            <person name="Binder M."/>
            <person name="Bloem J."/>
            <person name="Labutti K."/>
            <person name="Salamov A."/>
            <person name="Andreopoulos B."/>
            <person name="Baker S."/>
            <person name="Barry K."/>
            <person name="Bills G."/>
            <person name="Bluhm B."/>
            <person name="Cannon C."/>
            <person name="Castanera R."/>
            <person name="Culley D."/>
            <person name="Daum C."/>
            <person name="Ezra D."/>
            <person name="Gonzalez J."/>
            <person name="Henrissat B."/>
            <person name="Kuo A."/>
            <person name="Liang C."/>
            <person name="Lipzen A."/>
            <person name="Lutzoni F."/>
            <person name="Magnuson J."/>
            <person name="Mondo S."/>
            <person name="Nolan M."/>
            <person name="Ohm R."/>
            <person name="Pangilinan J."/>
            <person name="Park H.-J."/>
            <person name="Ramirez L."/>
            <person name="Alfaro M."/>
            <person name="Sun H."/>
            <person name="Tritt A."/>
            <person name="Yoshinaga Y."/>
            <person name="Zwiers L.-H."/>
            <person name="Turgeon B."/>
            <person name="Goodwin S."/>
            <person name="Spatafora J."/>
            <person name="Crous P."/>
            <person name="Grigoriev I."/>
        </authorList>
    </citation>
    <scope>NUCLEOTIDE SEQUENCE</scope>
    <source>
        <strain evidence="2">HMLAC05119</strain>
    </source>
</reference>
<feature type="compositionally biased region" description="Basic residues" evidence="1">
    <location>
        <begin position="248"/>
        <end position="258"/>
    </location>
</feature>